<dbReference type="Proteomes" id="UP000053110">
    <property type="component" value="Unassembled WGS sequence"/>
</dbReference>
<evidence type="ECO:0000313" key="3">
    <source>
        <dbReference type="EMBL" id="SUZ08068.1"/>
    </source>
</evidence>
<evidence type="ECO:0000313" key="2">
    <source>
        <dbReference type="EMBL" id="EPQ67966.1"/>
    </source>
</evidence>
<name>A0A061HPX9_BLUGR</name>
<dbReference type="OrthoDB" id="2015333at2759"/>
<dbReference type="AlphaFoldDB" id="A0A061HPX9"/>
<reference evidence="2" key="2">
    <citation type="submission" date="2013-01" db="EMBL/GenBank/DDBJ databases">
        <title>The wheat powdery mildew genome reveals unique evolution of an obligate biotroph.</title>
        <authorList>
            <person name="Oberhaensli S."/>
            <person name="Wicker T."/>
            <person name="Keller B."/>
        </authorList>
    </citation>
    <scope>NUCLEOTIDE SEQUENCE</scope>
    <source>
        <strain evidence="2">96224</strain>
    </source>
</reference>
<reference evidence="3" key="3">
    <citation type="submission" date="2018-07" db="EMBL/GenBank/DDBJ databases">
        <authorList>
            <person name="Quirk P.G."/>
            <person name="Krulwich T.A."/>
        </authorList>
    </citation>
    <scope>NUCLEOTIDE SEQUENCE</scope>
    <source>
        <strain evidence="3">96224</strain>
    </source>
</reference>
<dbReference type="EMBL" id="KE373357">
    <property type="protein sequence ID" value="EPQ67966.1"/>
    <property type="molecule type" value="Genomic_DNA"/>
</dbReference>
<dbReference type="HOGENOM" id="CLU_2721866_0_0_1"/>
<dbReference type="EMBL" id="UIGY01000007">
    <property type="protein sequence ID" value="SUZ08068.1"/>
    <property type="molecule type" value="Genomic_DNA"/>
</dbReference>
<sequence>MSSISSQSRPNRRNHSLRSIDRVSRNSSRLRPKPISYEDAYTFALRAAYLHHVLQKRPKGQQFITTSKPSKK</sequence>
<reference evidence="4" key="1">
    <citation type="journal article" date="2013" name="Nat. Genet.">
        <title>The wheat powdery mildew genome shows the unique evolution of an obligate biotroph.</title>
        <authorList>
            <person name="Wicker T."/>
            <person name="Oberhaensli S."/>
            <person name="Parlange F."/>
            <person name="Buchmann J.P."/>
            <person name="Shatalina M."/>
            <person name="Roffler S."/>
            <person name="Ben-David R."/>
            <person name="Dolezel J."/>
            <person name="Simkova H."/>
            <person name="Schulze-Lefert P."/>
            <person name="Spanu P.D."/>
            <person name="Bruggmann R."/>
            <person name="Amselem J."/>
            <person name="Quesneville H."/>
            <person name="Ver Loren van Themaat E."/>
            <person name="Paape T."/>
            <person name="Shimizu K.K."/>
            <person name="Keller B."/>
        </authorList>
    </citation>
    <scope>NUCLEOTIDE SEQUENCE [LARGE SCALE GENOMIC DNA]</scope>
    <source>
        <strain evidence="4">96224</strain>
    </source>
</reference>
<proteinExistence type="predicted"/>
<organism evidence="3">
    <name type="scientific">Blumeria graminis f. sp. tritici 96224</name>
    <dbReference type="NCBI Taxonomy" id="1268274"/>
    <lineage>
        <taxon>Eukaryota</taxon>
        <taxon>Fungi</taxon>
        <taxon>Dikarya</taxon>
        <taxon>Ascomycota</taxon>
        <taxon>Pezizomycotina</taxon>
        <taxon>Leotiomycetes</taxon>
        <taxon>Erysiphales</taxon>
        <taxon>Erysiphaceae</taxon>
        <taxon>Blumeria</taxon>
    </lineage>
</organism>
<evidence type="ECO:0000256" key="1">
    <source>
        <dbReference type="SAM" id="MobiDB-lite"/>
    </source>
</evidence>
<accession>A0A061HPX9</accession>
<protein>
    <submittedName>
        <fullName evidence="3">Bgt-5167</fullName>
    </submittedName>
</protein>
<feature type="non-terminal residue" evidence="3">
    <location>
        <position position="72"/>
    </location>
</feature>
<gene>
    <name evidence="2" type="ORF">BGT96224_5167</name>
    <name evidence="3" type="ORF">BGT96224V2_LOCUS1234</name>
</gene>
<feature type="region of interest" description="Disordered" evidence="1">
    <location>
        <begin position="1"/>
        <end position="32"/>
    </location>
</feature>
<evidence type="ECO:0000313" key="4">
    <source>
        <dbReference type="Proteomes" id="UP000053110"/>
    </source>
</evidence>